<dbReference type="Pfam" id="PF00872">
    <property type="entry name" value="Transposase_mut"/>
    <property type="match status" value="1"/>
</dbReference>
<keyword evidence="6" id="KW-0814">Transposable element</keyword>
<proteinExistence type="inferred from homology"/>
<evidence type="ECO:0000256" key="7">
    <source>
        <dbReference type="SAM" id="MobiDB-lite"/>
    </source>
</evidence>
<comment type="caution">
    <text evidence="8">The sequence shown here is derived from an EMBL/GenBank/DDBJ whole genome shotgun (WGS) entry which is preliminary data.</text>
</comment>
<feature type="region of interest" description="Disordered" evidence="7">
    <location>
        <begin position="54"/>
        <end position="101"/>
    </location>
</feature>
<evidence type="ECO:0000256" key="3">
    <source>
        <dbReference type="ARBA" id="ARBA00022578"/>
    </source>
</evidence>
<comment type="similarity">
    <text evidence="2 6">Belongs to the transposase mutator family.</text>
</comment>
<accession>A0ABQ0IAL9</accession>
<keyword evidence="4 6" id="KW-0238">DNA-binding</keyword>
<protein>
    <recommendedName>
        <fullName evidence="6">Mutator family transposase</fullName>
    </recommendedName>
</protein>
<sequence length="114" mass="13122">MQMNKKELEAFAKDAAKGIKTPQDLNEFSQMLKKITVEAALNAEMNEHLGYEKHAKSVVQNSRNGKNSKRIKTEDGEFELDTPRDRDGLFEPKLVKKHESRPTSMDEKVLWLYA</sequence>
<evidence type="ECO:0000313" key="9">
    <source>
        <dbReference type="Proteomes" id="UP000008372"/>
    </source>
</evidence>
<evidence type="ECO:0000256" key="2">
    <source>
        <dbReference type="ARBA" id="ARBA00010961"/>
    </source>
</evidence>
<name>A0ABQ0IAL9_9ALTE</name>
<evidence type="ECO:0000256" key="5">
    <source>
        <dbReference type="ARBA" id="ARBA00023172"/>
    </source>
</evidence>
<evidence type="ECO:0000256" key="4">
    <source>
        <dbReference type="ARBA" id="ARBA00023125"/>
    </source>
</evidence>
<gene>
    <name evidence="8" type="ORF">GAGA_3603</name>
</gene>
<dbReference type="InterPro" id="IPR001207">
    <property type="entry name" value="Transposase_mutator"/>
</dbReference>
<keyword evidence="3 6" id="KW-0815">Transposition</keyword>
<dbReference type="PANTHER" id="PTHR33217">
    <property type="entry name" value="TRANSPOSASE FOR INSERTION SEQUENCE ELEMENT IS1081"/>
    <property type="match status" value="1"/>
</dbReference>
<dbReference type="EMBL" id="BAEK01000065">
    <property type="protein sequence ID" value="GAC06436.1"/>
    <property type="molecule type" value="Genomic_DNA"/>
</dbReference>
<reference evidence="8 9" key="1">
    <citation type="journal article" date="2014" name="Environ. Microbiol.">
        <title>Comparative genomics of the marine bacterial genus Glaciecola reveals the high degree of genomic diversity and genomic characteristic for cold adaptation.</title>
        <authorList>
            <person name="Qin Q.L."/>
            <person name="Xie B.B."/>
            <person name="Yu Y."/>
            <person name="Shu Y.L."/>
            <person name="Rong J.C."/>
            <person name="Zhang Y.J."/>
            <person name="Zhao D.L."/>
            <person name="Chen X.L."/>
            <person name="Zhang X.Y."/>
            <person name="Chen B."/>
            <person name="Zhou B.C."/>
            <person name="Zhang Y.Z."/>
        </authorList>
    </citation>
    <scope>NUCLEOTIDE SEQUENCE [LARGE SCALE GENOMIC DNA]</scope>
    <source>
        <strain evidence="8 9">NO2</strain>
    </source>
</reference>
<evidence type="ECO:0000256" key="1">
    <source>
        <dbReference type="ARBA" id="ARBA00002190"/>
    </source>
</evidence>
<comment type="function">
    <text evidence="1 6">Required for the transposition of the insertion element.</text>
</comment>
<evidence type="ECO:0000313" key="8">
    <source>
        <dbReference type="EMBL" id="GAC06436.1"/>
    </source>
</evidence>
<dbReference type="Proteomes" id="UP000008372">
    <property type="component" value="Unassembled WGS sequence"/>
</dbReference>
<organism evidence="8 9">
    <name type="scientific">Paraglaciecola agarilytica NO2</name>
    <dbReference type="NCBI Taxonomy" id="1125747"/>
    <lineage>
        <taxon>Bacteria</taxon>
        <taxon>Pseudomonadati</taxon>
        <taxon>Pseudomonadota</taxon>
        <taxon>Gammaproteobacteria</taxon>
        <taxon>Alteromonadales</taxon>
        <taxon>Alteromonadaceae</taxon>
        <taxon>Paraglaciecola</taxon>
    </lineage>
</organism>
<keyword evidence="5 6" id="KW-0233">DNA recombination</keyword>
<dbReference type="PANTHER" id="PTHR33217:SF5">
    <property type="entry name" value="MUTATOR FAMILY TRANSPOSASE"/>
    <property type="match status" value="1"/>
</dbReference>
<feature type="compositionally biased region" description="Basic and acidic residues" evidence="7">
    <location>
        <begin position="71"/>
        <end position="94"/>
    </location>
</feature>
<keyword evidence="9" id="KW-1185">Reference proteome</keyword>
<evidence type="ECO:0000256" key="6">
    <source>
        <dbReference type="RuleBase" id="RU365089"/>
    </source>
</evidence>